<evidence type="ECO:0000313" key="2">
    <source>
        <dbReference type="Proteomes" id="UP000230731"/>
    </source>
</evidence>
<gene>
    <name evidence="1" type="ORF">COT71_00465</name>
</gene>
<dbReference type="Proteomes" id="UP000230731">
    <property type="component" value="Unassembled WGS sequence"/>
</dbReference>
<protein>
    <submittedName>
        <fullName evidence="1">Uncharacterized protein</fullName>
    </submittedName>
</protein>
<proteinExistence type="predicted"/>
<name>A0A2M6X0H6_9BACT</name>
<evidence type="ECO:0000313" key="1">
    <source>
        <dbReference type="EMBL" id="PIT98507.1"/>
    </source>
</evidence>
<dbReference type="AlphaFoldDB" id="A0A2M6X0H6"/>
<organism evidence="1 2">
    <name type="scientific">Candidatus Andersenbacteria bacterium CG10_big_fil_rev_8_21_14_0_10_54_11</name>
    <dbReference type="NCBI Taxonomy" id="1974485"/>
    <lineage>
        <taxon>Bacteria</taxon>
        <taxon>Candidatus Anderseniibacteriota</taxon>
    </lineage>
</organism>
<sequence length="118" mass="12667">MSTLYNDELGFVTAEVLPGKTNALVKNLMRPMEIDDPNEAVRRVNSGEWIVVQREPRWREEDRIIYFTVTSGGTIGACSVRAAATVAVGWAPAGPSLTAGGIVTMGSRSSSCNLLHSS</sequence>
<reference evidence="2" key="1">
    <citation type="submission" date="2017-09" db="EMBL/GenBank/DDBJ databases">
        <title>Depth-based differentiation of microbial function through sediment-hosted aquifers and enrichment of novel symbionts in the deep terrestrial subsurface.</title>
        <authorList>
            <person name="Probst A.J."/>
            <person name="Ladd B."/>
            <person name="Jarett J.K."/>
            <person name="Geller-Mcgrath D.E."/>
            <person name="Sieber C.M.K."/>
            <person name="Emerson J.B."/>
            <person name="Anantharaman K."/>
            <person name="Thomas B.C."/>
            <person name="Malmstrom R."/>
            <person name="Stieglmeier M."/>
            <person name="Klingl A."/>
            <person name="Woyke T."/>
            <person name="Ryan C.M."/>
            <person name="Banfield J.F."/>
        </authorList>
    </citation>
    <scope>NUCLEOTIDE SEQUENCE [LARGE SCALE GENOMIC DNA]</scope>
</reference>
<accession>A0A2M6X0H6</accession>
<dbReference type="EMBL" id="PEZP01000004">
    <property type="protein sequence ID" value="PIT98507.1"/>
    <property type="molecule type" value="Genomic_DNA"/>
</dbReference>
<comment type="caution">
    <text evidence="1">The sequence shown here is derived from an EMBL/GenBank/DDBJ whole genome shotgun (WGS) entry which is preliminary data.</text>
</comment>